<evidence type="ECO:0000313" key="2">
    <source>
        <dbReference type="Proteomes" id="UP000504635"/>
    </source>
</evidence>
<dbReference type="AlphaFoldDB" id="A0A6J2YSR6"/>
<name>A0A6J2YSR6_SITOR</name>
<dbReference type="Proteomes" id="UP000504635">
    <property type="component" value="Unplaced"/>
</dbReference>
<protein>
    <submittedName>
        <fullName evidence="3">Larval cuticle protein F1-like</fullName>
    </submittedName>
</protein>
<organism evidence="2 3">
    <name type="scientific">Sitophilus oryzae</name>
    <name type="common">Rice weevil</name>
    <name type="synonym">Curculio oryzae</name>
    <dbReference type="NCBI Taxonomy" id="7048"/>
    <lineage>
        <taxon>Eukaryota</taxon>
        <taxon>Metazoa</taxon>
        <taxon>Ecdysozoa</taxon>
        <taxon>Arthropoda</taxon>
        <taxon>Hexapoda</taxon>
        <taxon>Insecta</taxon>
        <taxon>Pterygota</taxon>
        <taxon>Neoptera</taxon>
        <taxon>Endopterygota</taxon>
        <taxon>Coleoptera</taxon>
        <taxon>Polyphaga</taxon>
        <taxon>Cucujiformia</taxon>
        <taxon>Curculionidae</taxon>
        <taxon>Dryophthorinae</taxon>
        <taxon>Sitophilus</taxon>
    </lineage>
</organism>
<dbReference type="GeneID" id="115890316"/>
<dbReference type="InParanoid" id="A0A6J2YSR6"/>
<evidence type="ECO:0000313" key="3">
    <source>
        <dbReference type="RefSeq" id="XP_030766352.1"/>
    </source>
</evidence>
<gene>
    <name evidence="3" type="primary">LOC115890316</name>
</gene>
<accession>A0A6J2YSR6</accession>
<reference evidence="3" key="1">
    <citation type="submission" date="2025-08" db="UniProtKB">
        <authorList>
            <consortium name="RefSeq"/>
        </authorList>
    </citation>
    <scope>IDENTIFICATION</scope>
    <source>
        <tissue evidence="3">Gonads</tissue>
    </source>
</reference>
<sequence length="128" mass="12643">MNSFCIAFLFAFLAVASAGILVSPSARIIQGPSSRTTVVGPDGSSISSISPAGQIVQQETLGVVARSAPIVAAPAVVAHTAPIVSAYSAPLLSAYSAPLVSGEHTVIAGPSGTVVSGRSLSAPVVTAW</sequence>
<keyword evidence="2" id="KW-1185">Reference proteome</keyword>
<evidence type="ECO:0000256" key="1">
    <source>
        <dbReference type="SAM" id="SignalP"/>
    </source>
</evidence>
<keyword evidence="1" id="KW-0732">Signal</keyword>
<dbReference type="KEGG" id="soy:115890316"/>
<feature type="chain" id="PRO_5027053621" evidence="1">
    <location>
        <begin position="19"/>
        <end position="128"/>
    </location>
</feature>
<proteinExistence type="predicted"/>
<dbReference type="RefSeq" id="XP_030766352.1">
    <property type="nucleotide sequence ID" value="XM_030910492.1"/>
</dbReference>
<feature type="signal peptide" evidence="1">
    <location>
        <begin position="1"/>
        <end position="18"/>
    </location>
</feature>